<accession>A0ABP9UB18</accession>
<dbReference type="SUPFAM" id="SSF103473">
    <property type="entry name" value="MFS general substrate transporter"/>
    <property type="match status" value="1"/>
</dbReference>
<keyword evidence="12" id="KW-1185">Reference proteome</keyword>
<protein>
    <recommendedName>
        <fullName evidence="13">Signal peptidase II</fullName>
    </recommendedName>
</protein>
<evidence type="ECO:0000256" key="2">
    <source>
        <dbReference type="ARBA" id="ARBA00022475"/>
    </source>
</evidence>
<evidence type="ECO:0000256" key="5">
    <source>
        <dbReference type="ARBA" id="ARBA00022750"/>
    </source>
</evidence>
<sequence length="254" mass="28712">MKKFIKFWNENKVLNYVIFHNLIAKLQKKGLKKYLSSIFLSKNVIFKTILLIIFAALIFGLGFGLRHYFLTYDPGAVVLNPGVAFSHLAHDSSSVVYFVQAIPCIIAFFIFVFVPQWWISFGFVMMFCGGLMNIIDRSMAGYLIQYGPNGMLQKISMAGKVVDYFNGGSSVFNIADVFIVTGVCFAVASLFLYAILVYLRDKKTEAQRHEEGDYDPLDEAFETDLTEADLSDNNEPNSVTPPTVQKFLAQTFLY</sequence>
<reference evidence="11" key="1">
    <citation type="submission" date="2024-02" db="EMBL/GenBank/DDBJ databases">
        <title>Draft genome sequence of new strains in genus Ureaplasma.</title>
        <authorList>
            <person name="Nakajima Y."/>
            <person name="Segawa T."/>
        </authorList>
    </citation>
    <scope>NUCLEOTIDE SEQUENCE [LARGE SCALE GENOMIC DNA]</scope>
    <source>
        <strain evidence="11">OM1</strain>
    </source>
</reference>
<evidence type="ECO:0000256" key="8">
    <source>
        <dbReference type="ARBA" id="ARBA00023136"/>
    </source>
</evidence>
<keyword evidence="6" id="KW-0378">Hydrolase</keyword>
<name>A0ABP9UB18_9BACT</name>
<gene>
    <name evidence="11" type="ORF">UREOM_0540</name>
</gene>
<evidence type="ECO:0000256" key="4">
    <source>
        <dbReference type="ARBA" id="ARBA00022692"/>
    </source>
</evidence>
<feature type="transmembrane region" description="Helical" evidence="10">
    <location>
        <begin position="121"/>
        <end position="144"/>
    </location>
</feature>
<keyword evidence="7 10" id="KW-1133">Transmembrane helix</keyword>
<dbReference type="EMBL" id="BAABQM010000001">
    <property type="protein sequence ID" value="GAA5414343.1"/>
    <property type="molecule type" value="Genomic_DNA"/>
</dbReference>
<evidence type="ECO:0000256" key="7">
    <source>
        <dbReference type="ARBA" id="ARBA00022989"/>
    </source>
</evidence>
<evidence type="ECO:0000256" key="1">
    <source>
        <dbReference type="ARBA" id="ARBA00006139"/>
    </source>
</evidence>
<comment type="caution">
    <text evidence="11">The sequence shown here is derived from an EMBL/GenBank/DDBJ whole genome shotgun (WGS) entry which is preliminary data.</text>
</comment>
<feature type="transmembrane region" description="Helical" evidence="10">
    <location>
        <begin position="44"/>
        <end position="65"/>
    </location>
</feature>
<dbReference type="Proteomes" id="UP001449582">
    <property type="component" value="Unassembled WGS sequence"/>
</dbReference>
<evidence type="ECO:0000256" key="3">
    <source>
        <dbReference type="ARBA" id="ARBA00022670"/>
    </source>
</evidence>
<evidence type="ECO:0000313" key="11">
    <source>
        <dbReference type="EMBL" id="GAA5414343.1"/>
    </source>
</evidence>
<evidence type="ECO:0000313" key="12">
    <source>
        <dbReference type="Proteomes" id="UP001449582"/>
    </source>
</evidence>
<feature type="transmembrane region" description="Helical" evidence="10">
    <location>
        <begin position="95"/>
        <end position="114"/>
    </location>
</feature>
<keyword evidence="2" id="KW-1003">Cell membrane</keyword>
<dbReference type="Pfam" id="PF01252">
    <property type="entry name" value="Peptidase_A8"/>
    <property type="match status" value="1"/>
</dbReference>
<comment type="similarity">
    <text evidence="1 9">Belongs to the peptidase A8 family.</text>
</comment>
<dbReference type="PRINTS" id="PR00781">
    <property type="entry name" value="LIPOSIGPTASE"/>
</dbReference>
<dbReference type="PANTHER" id="PTHR33695:SF1">
    <property type="entry name" value="LIPOPROTEIN SIGNAL PEPTIDASE"/>
    <property type="match status" value="1"/>
</dbReference>
<dbReference type="PANTHER" id="PTHR33695">
    <property type="entry name" value="LIPOPROTEIN SIGNAL PEPTIDASE"/>
    <property type="match status" value="1"/>
</dbReference>
<evidence type="ECO:0000256" key="9">
    <source>
        <dbReference type="RuleBase" id="RU004181"/>
    </source>
</evidence>
<keyword evidence="5" id="KW-0064">Aspartyl protease</keyword>
<keyword evidence="8 10" id="KW-0472">Membrane</keyword>
<evidence type="ECO:0008006" key="13">
    <source>
        <dbReference type="Google" id="ProtNLM"/>
    </source>
</evidence>
<keyword evidence="3" id="KW-0645">Protease</keyword>
<dbReference type="RefSeq" id="WP_353289508.1">
    <property type="nucleotide sequence ID" value="NZ_BAABQM010000001.1"/>
</dbReference>
<dbReference type="InterPro" id="IPR036259">
    <property type="entry name" value="MFS_trans_sf"/>
</dbReference>
<feature type="transmembrane region" description="Helical" evidence="10">
    <location>
        <begin position="177"/>
        <end position="199"/>
    </location>
</feature>
<dbReference type="InterPro" id="IPR001872">
    <property type="entry name" value="Peptidase_A8"/>
</dbReference>
<evidence type="ECO:0000256" key="10">
    <source>
        <dbReference type="SAM" id="Phobius"/>
    </source>
</evidence>
<proteinExistence type="inferred from homology"/>
<evidence type="ECO:0000256" key="6">
    <source>
        <dbReference type="ARBA" id="ARBA00022801"/>
    </source>
</evidence>
<keyword evidence="4 10" id="KW-0812">Transmembrane</keyword>
<organism evidence="11 12">
    <name type="scientific">Ureaplasma ceti</name>
    <dbReference type="NCBI Taxonomy" id="3119530"/>
    <lineage>
        <taxon>Bacteria</taxon>
        <taxon>Bacillati</taxon>
        <taxon>Mycoplasmatota</taxon>
        <taxon>Mycoplasmoidales</taxon>
        <taxon>Mycoplasmoidaceae</taxon>
        <taxon>Ureaplasma</taxon>
    </lineage>
</organism>